<comment type="subcellular location">
    <subcellularLocation>
        <location evidence="2">Cytoplasm</location>
    </subcellularLocation>
</comment>
<dbReference type="GO" id="GO:0070475">
    <property type="term" value="P:rRNA base methylation"/>
    <property type="evidence" value="ECO:0007669"/>
    <property type="project" value="InterPro"/>
</dbReference>
<dbReference type="CDD" id="cd01335">
    <property type="entry name" value="Radical_SAM"/>
    <property type="match status" value="1"/>
</dbReference>
<dbReference type="PANTHER" id="PTHR30544:SF9">
    <property type="entry name" value="RADICAL SAM SUPERFAMILY PROTEIN"/>
    <property type="match status" value="1"/>
</dbReference>
<dbReference type="GO" id="GO:0051539">
    <property type="term" value="F:4 iron, 4 sulfur cluster binding"/>
    <property type="evidence" value="ECO:0007669"/>
    <property type="project" value="UniProtKB-KW"/>
</dbReference>
<evidence type="ECO:0000256" key="11">
    <source>
        <dbReference type="ARBA" id="ARBA00023014"/>
    </source>
</evidence>
<dbReference type="InterPro" id="IPR007197">
    <property type="entry name" value="rSAM"/>
</dbReference>
<dbReference type="InterPro" id="IPR027492">
    <property type="entry name" value="RNA_MTrfase_RlmN"/>
</dbReference>
<keyword evidence="10" id="KW-0408">Iron</keyword>
<dbReference type="GO" id="GO:0030488">
    <property type="term" value="P:tRNA methylation"/>
    <property type="evidence" value="ECO:0007669"/>
    <property type="project" value="InterPro"/>
</dbReference>
<dbReference type="NCBIfam" id="TIGR00048">
    <property type="entry name" value="rRNA_mod_RlmN"/>
    <property type="match status" value="1"/>
</dbReference>
<evidence type="ECO:0000256" key="2">
    <source>
        <dbReference type="ARBA" id="ARBA00004496"/>
    </source>
</evidence>
<keyword evidence="6 13" id="KW-0489">Methyltransferase</keyword>
<evidence type="ECO:0000313" key="13">
    <source>
        <dbReference type="EMBL" id="JAT50111.1"/>
    </source>
</evidence>
<evidence type="ECO:0000256" key="5">
    <source>
        <dbReference type="ARBA" id="ARBA00022552"/>
    </source>
</evidence>
<dbReference type="SUPFAM" id="SSF102114">
    <property type="entry name" value="Radical SAM enzymes"/>
    <property type="match status" value="1"/>
</dbReference>
<dbReference type="PROSITE" id="PS51918">
    <property type="entry name" value="RADICAL_SAM"/>
    <property type="match status" value="1"/>
</dbReference>
<dbReference type="SFLD" id="SFLDF00275">
    <property type="entry name" value="adenosine_C2_methyltransferase"/>
    <property type="match status" value="1"/>
</dbReference>
<dbReference type="Gene3D" id="1.10.150.530">
    <property type="match status" value="1"/>
</dbReference>
<comment type="cofactor">
    <cofactor evidence="1">
        <name>[4Fe-4S] cluster</name>
        <dbReference type="ChEBI" id="CHEBI:49883"/>
    </cofactor>
</comment>
<sequence>MALLARGSPFAVHHLRFPRRPRFSDPRRSLPRTLPCSVPSSAAGTCSVAGASAVTGVDAFATNPKVLLKGMEFPEMERWVQSHGYRSGQALMLWKLLYGNNAWAHCTDELTGLNKDFKQMLSENATFKALYVKNILTSSDGTRKILFTLADGSVIETVVIPCSRGRTTVCVSSQVGCAMNCQFCYTGRMGLKKHLTAAEIVEQAVFARRLFSSVGSITNVVFMGMGEPLHNVDNVIKATAIMVDEQGLHFSPRKVTVSTSGLVPQLKRFLRESNCALAVSLNATTDEVRNWIMPINRKYNLTQLLETLREELQFKHRYKVLFEYVMLEGVNDSPEDAKRLIEIVSRIPCKINLIKFNPHHGSMFRPTPEEKMIKFRNLLAEAGCVVFLRLSRGDDQMAACGQLGELGEFRAPLLRVPMEFQAAVQ</sequence>
<protein>
    <submittedName>
        <fullName evidence="13">Ribosomal RNA large subunit methyltransferase N</fullName>
    </submittedName>
</protein>
<keyword evidence="11" id="KW-0411">Iron-sulfur</keyword>
<evidence type="ECO:0000256" key="9">
    <source>
        <dbReference type="ARBA" id="ARBA00022723"/>
    </source>
</evidence>
<dbReference type="Gene3D" id="3.20.20.70">
    <property type="entry name" value="Aldolase class I"/>
    <property type="match status" value="1"/>
</dbReference>
<name>A0A1D1Y627_9ARAE</name>
<dbReference type="SFLD" id="SFLDS00029">
    <property type="entry name" value="Radical_SAM"/>
    <property type="match status" value="1"/>
</dbReference>
<dbReference type="FunFam" id="3.20.20.70:FF:000161">
    <property type="entry name" value="Dual-specificity RNA methyltransferase RlmN"/>
    <property type="match status" value="1"/>
</dbReference>
<keyword evidence="3" id="KW-0004">4Fe-4S</keyword>
<accession>A0A1D1Y627</accession>
<dbReference type="PANTHER" id="PTHR30544">
    <property type="entry name" value="23S RRNA METHYLTRANSFERASE"/>
    <property type="match status" value="1"/>
</dbReference>
<evidence type="ECO:0000256" key="1">
    <source>
        <dbReference type="ARBA" id="ARBA00001966"/>
    </source>
</evidence>
<reference evidence="13" key="1">
    <citation type="submission" date="2015-07" db="EMBL/GenBank/DDBJ databases">
        <title>Transcriptome Assembly of Anthurium amnicola.</title>
        <authorList>
            <person name="Suzuki J."/>
        </authorList>
    </citation>
    <scope>NUCLEOTIDE SEQUENCE</scope>
</reference>
<evidence type="ECO:0000256" key="8">
    <source>
        <dbReference type="ARBA" id="ARBA00022691"/>
    </source>
</evidence>
<evidence type="ECO:0000256" key="4">
    <source>
        <dbReference type="ARBA" id="ARBA00022490"/>
    </source>
</evidence>
<organism evidence="13">
    <name type="scientific">Anthurium amnicola</name>
    <dbReference type="NCBI Taxonomy" id="1678845"/>
    <lineage>
        <taxon>Eukaryota</taxon>
        <taxon>Viridiplantae</taxon>
        <taxon>Streptophyta</taxon>
        <taxon>Embryophyta</taxon>
        <taxon>Tracheophyta</taxon>
        <taxon>Spermatophyta</taxon>
        <taxon>Magnoliopsida</taxon>
        <taxon>Liliopsida</taxon>
        <taxon>Araceae</taxon>
        <taxon>Pothoideae</taxon>
        <taxon>Potheae</taxon>
        <taxon>Anthurium</taxon>
    </lineage>
</organism>
<gene>
    <name evidence="13" type="primary">rlmN_1</name>
    <name evidence="13" type="ORF">g.68619</name>
</gene>
<dbReference type="InterPro" id="IPR013785">
    <property type="entry name" value="Aldolase_TIM"/>
</dbReference>
<dbReference type="GO" id="GO:0008173">
    <property type="term" value="F:RNA methyltransferase activity"/>
    <property type="evidence" value="ECO:0007669"/>
    <property type="project" value="InterPro"/>
</dbReference>
<dbReference type="AlphaFoldDB" id="A0A1D1Y627"/>
<proteinExistence type="predicted"/>
<keyword evidence="9" id="KW-0479">Metal-binding</keyword>
<dbReference type="GO" id="GO:0005737">
    <property type="term" value="C:cytoplasm"/>
    <property type="evidence" value="ECO:0007669"/>
    <property type="project" value="UniProtKB-SubCell"/>
</dbReference>
<dbReference type="Pfam" id="PF04055">
    <property type="entry name" value="Radical_SAM"/>
    <property type="match status" value="1"/>
</dbReference>
<evidence type="ECO:0000259" key="12">
    <source>
        <dbReference type="PROSITE" id="PS51918"/>
    </source>
</evidence>
<dbReference type="InterPro" id="IPR058240">
    <property type="entry name" value="rSAM_sf"/>
</dbReference>
<dbReference type="InterPro" id="IPR004383">
    <property type="entry name" value="rRNA_lsu_MTrfase_RlmN/Cfr"/>
</dbReference>
<feature type="domain" description="Radical SAM core" evidence="12">
    <location>
        <begin position="163"/>
        <end position="395"/>
    </location>
</feature>
<dbReference type="EMBL" id="GDJX01017825">
    <property type="protein sequence ID" value="JAT50111.1"/>
    <property type="molecule type" value="Transcribed_RNA"/>
</dbReference>
<keyword evidence="5" id="KW-0698">rRNA processing</keyword>
<dbReference type="GO" id="GO:0046872">
    <property type="term" value="F:metal ion binding"/>
    <property type="evidence" value="ECO:0007669"/>
    <property type="project" value="UniProtKB-KW"/>
</dbReference>
<evidence type="ECO:0000256" key="6">
    <source>
        <dbReference type="ARBA" id="ARBA00022603"/>
    </source>
</evidence>
<keyword evidence="7 13" id="KW-0808">Transferase</keyword>
<dbReference type="FunFam" id="1.10.150.530:FF:000005">
    <property type="entry name" value="Radical SAM superfamily protein"/>
    <property type="match status" value="1"/>
</dbReference>
<evidence type="ECO:0000256" key="10">
    <source>
        <dbReference type="ARBA" id="ARBA00023004"/>
    </source>
</evidence>
<keyword evidence="8" id="KW-0949">S-adenosyl-L-methionine</keyword>
<evidence type="ECO:0000256" key="7">
    <source>
        <dbReference type="ARBA" id="ARBA00022679"/>
    </source>
</evidence>
<evidence type="ECO:0000256" key="3">
    <source>
        <dbReference type="ARBA" id="ARBA00022485"/>
    </source>
</evidence>
<keyword evidence="4" id="KW-0963">Cytoplasm</keyword>
<dbReference type="SFLD" id="SFLDG01062">
    <property type="entry name" value="methyltransferase_(Class_A)"/>
    <property type="match status" value="1"/>
</dbReference>
<dbReference type="InterPro" id="IPR040072">
    <property type="entry name" value="Methyltransferase_A"/>
</dbReference>